<proteinExistence type="predicted"/>
<evidence type="ECO:0000313" key="3">
    <source>
        <dbReference type="Proteomes" id="UP000466187"/>
    </source>
</evidence>
<dbReference type="InterPro" id="IPR025159">
    <property type="entry name" value="AbiEi_N"/>
</dbReference>
<accession>A0A7I7WP99</accession>
<protein>
    <recommendedName>
        <fullName evidence="1">AbiEi antitoxin N-terminal domain-containing protein</fullName>
    </recommendedName>
</protein>
<dbReference type="EMBL" id="AP022608">
    <property type="protein sequence ID" value="BBZ18515.1"/>
    <property type="molecule type" value="Genomic_DNA"/>
</dbReference>
<dbReference type="KEGG" id="mgad:MGAD_28500"/>
<name>A0A7I7WP99_MYCGU</name>
<evidence type="ECO:0000259" key="1">
    <source>
        <dbReference type="Pfam" id="PF13338"/>
    </source>
</evidence>
<dbReference type="Pfam" id="PF13338">
    <property type="entry name" value="AbiEi_4"/>
    <property type="match status" value="1"/>
</dbReference>
<dbReference type="AlphaFoldDB" id="A0A7I7WP99"/>
<feature type="domain" description="AbiEi antitoxin N-terminal" evidence="1">
    <location>
        <begin position="39"/>
        <end position="84"/>
    </location>
</feature>
<organism evidence="2 3">
    <name type="scientific">Mycolicibacterium gadium</name>
    <name type="common">Mycobacterium gadium</name>
    <dbReference type="NCBI Taxonomy" id="1794"/>
    <lineage>
        <taxon>Bacteria</taxon>
        <taxon>Bacillati</taxon>
        <taxon>Actinomycetota</taxon>
        <taxon>Actinomycetes</taxon>
        <taxon>Mycobacteriales</taxon>
        <taxon>Mycobacteriaceae</taxon>
        <taxon>Mycolicibacterium</taxon>
    </lineage>
</organism>
<dbReference type="SUPFAM" id="SSF52980">
    <property type="entry name" value="Restriction endonuclease-like"/>
    <property type="match status" value="1"/>
</dbReference>
<gene>
    <name evidence="2" type="ORF">MGAD_28500</name>
</gene>
<dbReference type="Proteomes" id="UP000466187">
    <property type="component" value="Chromosome"/>
</dbReference>
<sequence length="329" mass="36969">MRFWGFSRLFVWLSTGRWGAGFRLERLQVSILRMAHEAVESIFAANGGVATTRQLLAVLSPKTLEYAVRTGTLIRVRRGVYSLTPPDASVRLAALDLACDVRVVACMQTAAEMYGFDTEPDHRLHILDPGTRVRPSREVMVHQRLGAPLKDVRGRLVTAPAWTAVEIARTLRRPRALAVLDAALHSESCTRLELVAAVDQQKGRRGIVQIRELVRLADARAESPMESEARLVFIDGGLPSPELQYTIVDRHGRVWRVDFAWPAAKVVAEYDSVEWHANPDGWKHDRMKSARLAECGWTTIPMVVDDVRKYPNELVRRIFGHLERAPLAG</sequence>
<reference evidence="2 3" key="1">
    <citation type="journal article" date="2019" name="Emerg. Microbes Infect.">
        <title>Comprehensive subspecies identification of 175 nontuberculous mycobacteria species based on 7547 genomic profiles.</title>
        <authorList>
            <person name="Matsumoto Y."/>
            <person name="Kinjo T."/>
            <person name="Motooka D."/>
            <person name="Nabeya D."/>
            <person name="Jung N."/>
            <person name="Uechi K."/>
            <person name="Horii T."/>
            <person name="Iida T."/>
            <person name="Fujita J."/>
            <person name="Nakamura S."/>
        </authorList>
    </citation>
    <scope>NUCLEOTIDE SEQUENCE [LARGE SCALE GENOMIC DNA]</scope>
    <source>
        <strain evidence="2 3">JCM 12688</strain>
    </source>
</reference>
<dbReference type="Gene3D" id="3.40.960.10">
    <property type="entry name" value="VSR Endonuclease"/>
    <property type="match status" value="1"/>
</dbReference>
<evidence type="ECO:0000313" key="2">
    <source>
        <dbReference type="EMBL" id="BBZ18515.1"/>
    </source>
</evidence>
<dbReference type="InterPro" id="IPR011335">
    <property type="entry name" value="Restrct_endonuc-II-like"/>
</dbReference>